<dbReference type="InterPro" id="IPR052189">
    <property type="entry name" value="L-asp_N-monooxygenase_NS-form"/>
</dbReference>
<dbReference type="InterPro" id="IPR038732">
    <property type="entry name" value="HpyO/CreE_NAD-binding"/>
</dbReference>
<evidence type="ECO:0000313" key="4">
    <source>
        <dbReference type="Proteomes" id="UP000190037"/>
    </source>
</evidence>
<evidence type="ECO:0000259" key="2">
    <source>
        <dbReference type="Pfam" id="PF13454"/>
    </source>
</evidence>
<dbReference type="AlphaFoldDB" id="A0A1T3P5R4"/>
<proteinExistence type="predicted"/>
<dbReference type="Proteomes" id="UP000190037">
    <property type="component" value="Unassembled WGS sequence"/>
</dbReference>
<evidence type="ECO:0000313" key="3">
    <source>
        <dbReference type="EMBL" id="OPC84275.1"/>
    </source>
</evidence>
<organism evidence="3 4">
    <name type="scientific">Embleya scabrispora</name>
    <dbReference type="NCBI Taxonomy" id="159449"/>
    <lineage>
        <taxon>Bacteria</taxon>
        <taxon>Bacillati</taxon>
        <taxon>Actinomycetota</taxon>
        <taxon>Actinomycetes</taxon>
        <taxon>Kitasatosporales</taxon>
        <taxon>Streptomycetaceae</taxon>
        <taxon>Embleya</taxon>
    </lineage>
</organism>
<comment type="caution">
    <text evidence="3">The sequence shown here is derived from an EMBL/GenBank/DDBJ whole genome shotgun (WGS) entry which is preliminary data.</text>
</comment>
<feature type="domain" description="FAD-dependent urate hydroxylase HpyO/Asp monooxygenase CreE-like FAD/NAD(P)-binding" evidence="2">
    <location>
        <begin position="16"/>
        <end position="197"/>
    </location>
</feature>
<reference evidence="3 4" key="1">
    <citation type="submission" date="2017-03" db="EMBL/GenBank/DDBJ databases">
        <title>Draft genome sequence of Streptomyces scabrisporus NF3, endophyte isolated from Amphipterygium adstringens.</title>
        <authorList>
            <person name="Vazquez M."/>
            <person name="Ceapa C.D."/>
            <person name="Rodriguez Luna D."/>
            <person name="Sanchez Esquivel S."/>
        </authorList>
    </citation>
    <scope>NUCLEOTIDE SEQUENCE [LARGE SCALE GENOMIC DNA]</scope>
    <source>
        <strain evidence="3 4">NF3</strain>
    </source>
</reference>
<protein>
    <recommendedName>
        <fullName evidence="2">FAD-dependent urate hydroxylase HpyO/Asp monooxygenase CreE-like FAD/NAD(P)-binding domain-containing protein</fullName>
    </recommendedName>
</protein>
<evidence type="ECO:0000256" key="1">
    <source>
        <dbReference type="SAM" id="MobiDB-lite"/>
    </source>
</evidence>
<sequence length="656" mass="70815">MPDHPSGRFRPVAVCIVGAGPGGASVLERLLANVPELLGDRPLHIHVVDPYPPGAGRVWRRAQSPLLWANSLAADITLFTDEASTIAGAIRPGPSLAEWAAARARELSEGGGSDDLAPFARELAECTPTSFPSRPLLSAYLAWFFRASVAGAPANVRVLVHQTVVVDVTDGPRRQRVHLAGRRPPLQVDAVILAQGHLDVEPSPDEREQIRFARRHGLAYIPTGYTADLDLDALRPGEPVLVRGIGLAFVDLMVRLSHGRGGTFERDAEGVLRYRPSGREPLLLAASRRGVPYRSKTGYAWAGERPPLPRHFTVAAAREATDLWPLILRELAGAHYHRLFTAHGERTTMEWAEFDAEFAAADDPDEVVARAVPDPADRFDPERLDRPIQGRRFADEAALQDWMFAHIEGDLARRHDPAYSQDLAVIHALLSVYGVLLRLQDGGDGGAQSLAQVPRLLGFFSYLASGPPGPRLEEMSALARAGVVRFLGEDVTITADEEAGAWWASSPTVPTARIRTRALVEARLPEPSLARTRDALLRRLAARGDAAADPTGRLATRVGDRRLVDARGAVHPDRFAVGHGVAGGAGSAGFSRPRFDAPSFRVNDALARGVLEHVRTADPTVDRAVDGAADRTGTRVGRRTGEPSGDRLELVTGASQ</sequence>
<gene>
    <name evidence="3" type="ORF">B4N89_28085</name>
</gene>
<dbReference type="PANTHER" id="PTHR40254">
    <property type="entry name" value="BLR0577 PROTEIN"/>
    <property type="match status" value="1"/>
</dbReference>
<dbReference type="STRING" id="159449.B4N89_28085"/>
<dbReference type="RefSeq" id="WP_078978569.1">
    <property type="nucleotide sequence ID" value="NZ_MWQN01000001.1"/>
</dbReference>
<accession>A0A1T3P5R4</accession>
<dbReference type="SUPFAM" id="SSF51905">
    <property type="entry name" value="FAD/NAD(P)-binding domain"/>
    <property type="match status" value="1"/>
</dbReference>
<feature type="region of interest" description="Disordered" evidence="1">
    <location>
        <begin position="627"/>
        <end position="656"/>
    </location>
</feature>
<name>A0A1T3P5R4_9ACTN</name>
<keyword evidence="4" id="KW-1185">Reference proteome</keyword>
<feature type="compositionally biased region" description="Basic and acidic residues" evidence="1">
    <location>
        <begin position="627"/>
        <end position="649"/>
    </location>
</feature>
<dbReference type="PANTHER" id="PTHR40254:SF1">
    <property type="entry name" value="BLR0577 PROTEIN"/>
    <property type="match status" value="1"/>
</dbReference>
<dbReference type="Pfam" id="PF13454">
    <property type="entry name" value="NAD_binding_9"/>
    <property type="match status" value="1"/>
</dbReference>
<dbReference type="EMBL" id="MWQN01000001">
    <property type="protein sequence ID" value="OPC84275.1"/>
    <property type="molecule type" value="Genomic_DNA"/>
</dbReference>
<dbReference type="OrthoDB" id="3265338at2"/>
<dbReference type="InterPro" id="IPR036188">
    <property type="entry name" value="FAD/NAD-bd_sf"/>
</dbReference>